<protein>
    <submittedName>
        <fullName evidence="3">Uncharacterized protein (TIGR00369 family)</fullName>
    </submittedName>
</protein>
<sequence length="181" mass="19208">MHDAKNADPIFAPSVMPDVPFGVARPEQVIGLSGLEAIRAIPSGALPAPPMAQAMQQWIEVADKGHAEFRGNPSNAYLNPMGLIHGGWTMALLDSAMGCAVQTILDAGEMYVSLGTEVKFLRPITVKTGQVRAIGTVIDRTRQTALAEARVEDQSGRILATGTSTCFLRSAIPSPKAERQG</sequence>
<evidence type="ECO:0000313" key="3">
    <source>
        <dbReference type="EMBL" id="PRY80176.1"/>
    </source>
</evidence>
<dbReference type="Pfam" id="PF03061">
    <property type="entry name" value="4HBT"/>
    <property type="match status" value="1"/>
</dbReference>
<dbReference type="InterPro" id="IPR003736">
    <property type="entry name" value="PAAI_dom"/>
</dbReference>
<evidence type="ECO:0000313" key="4">
    <source>
        <dbReference type="Proteomes" id="UP000238007"/>
    </source>
</evidence>
<evidence type="ECO:0000259" key="2">
    <source>
        <dbReference type="Pfam" id="PF03061"/>
    </source>
</evidence>
<proteinExistence type="predicted"/>
<accession>A0A2T0W3W8</accession>
<organism evidence="3 4">
    <name type="scientific">Yoonia maritima</name>
    <dbReference type="NCBI Taxonomy" id="1435347"/>
    <lineage>
        <taxon>Bacteria</taxon>
        <taxon>Pseudomonadati</taxon>
        <taxon>Pseudomonadota</taxon>
        <taxon>Alphaproteobacteria</taxon>
        <taxon>Rhodobacterales</taxon>
        <taxon>Paracoccaceae</taxon>
        <taxon>Yoonia</taxon>
    </lineage>
</organism>
<dbReference type="CDD" id="cd03443">
    <property type="entry name" value="PaaI_thioesterase"/>
    <property type="match status" value="1"/>
</dbReference>
<gene>
    <name evidence="3" type="ORF">CLV80_10126</name>
</gene>
<evidence type="ECO:0000256" key="1">
    <source>
        <dbReference type="ARBA" id="ARBA00022801"/>
    </source>
</evidence>
<dbReference type="GO" id="GO:0016289">
    <property type="term" value="F:acyl-CoA hydrolase activity"/>
    <property type="evidence" value="ECO:0007669"/>
    <property type="project" value="UniProtKB-ARBA"/>
</dbReference>
<keyword evidence="4" id="KW-1185">Reference proteome</keyword>
<reference evidence="3 4" key="1">
    <citation type="submission" date="2018-03" db="EMBL/GenBank/DDBJ databases">
        <title>Genomic Encyclopedia of Archaeal and Bacterial Type Strains, Phase II (KMG-II): from individual species to whole genera.</title>
        <authorList>
            <person name="Goeker M."/>
        </authorList>
    </citation>
    <scope>NUCLEOTIDE SEQUENCE [LARGE SCALE GENOMIC DNA]</scope>
    <source>
        <strain evidence="3 4">DSM 101533</strain>
    </source>
</reference>
<dbReference type="SUPFAM" id="SSF54637">
    <property type="entry name" value="Thioesterase/thiol ester dehydrase-isomerase"/>
    <property type="match status" value="1"/>
</dbReference>
<feature type="domain" description="Thioesterase" evidence="2">
    <location>
        <begin position="81"/>
        <end position="158"/>
    </location>
</feature>
<dbReference type="EMBL" id="PVTP01000001">
    <property type="protein sequence ID" value="PRY80176.1"/>
    <property type="molecule type" value="Genomic_DNA"/>
</dbReference>
<dbReference type="InterPro" id="IPR006683">
    <property type="entry name" value="Thioestr_dom"/>
</dbReference>
<comment type="caution">
    <text evidence="3">The sequence shown here is derived from an EMBL/GenBank/DDBJ whole genome shotgun (WGS) entry which is preliminary data.</text>
</comment>
<name>A0A2T0W3W8_9RHOB</name>
<dbReference type="NCBIfam" id="TIGR00369">
    <property type="entry name" value="unchar_dom_1"/>
    <property type="match status" value="1"/>
</dbReference>
<dbReference type="OrthoDB" id="9813282at2"/>
<dbReference type="Proteomes" id="UP000238007">
    <property type="component" value="Unassembled WGS sequence"/>
</dbReference>
<dbReference type="RefSeq" id="WP_106353493.1">
    <property type="nucleotide sequence ID" value="NZ_PVTP01000001.1"/>
</dbReference>
<keyword evidence="1" id="KW-0378">Hydrolase</keyword>
<dbReference type="InterPro" id="IPR029069">
    <property type="entry name" value="HotDog_dom_sf"/>
</dbReference>
<dbReference type="Gene3D" id="3.10.129.10">
    <property type="entry name" value="Hotdog Thioesterase"/>
    <property type="match status" value="1"/>
</dbReference>
<dbReference type="AlphaFoldDB" id="A0A2T0W3W8"/>